<dbReference type="SUPFAM" id="SSF102114">
    <property type="entry name" value="Radical SAM enzymes"/>
    <property type="match status" value="1"/>
</dbReference>
<dbReference type="SFLD" id="SFLDS00029">
    <property type="entry name" value="Radical_SAM"/>
    <property type="match status" value="1"/>
</dbReference>
<dbReference type="Gene3D" id="3.20.20.70">
    <property type="entry name" value="Aldolase class I"/>
    <property type="match status" value="1"/>
</dbReference>
<evidence type="ECO:0000256" key="2">
    <source>
        <dbReference type="ARBA" id="ARBA00022485"/>
    </source>
</evidence>
<evidence type="ECO:0000256" key="6">
    <source>
        <dbReference type="ARBA" id="ARBA00023014"/>
    </source>
</evidence>
<evidence type="ECO:0000313" key="9">
    <source>
        <dbReference type="Proteomes" id="UP001248709"/>
    </source>
</evidence>
<comment type="cofactor">
    <cofactor evidence="1">
        <name>[4Fe-4S] cluster</name>
        <dbReference type="ChEBI" id="CHEBI:49883"/>
    </cofactor>
</comment>
<keyword evidence="2" id="KW-0004">4Fe-4S</keyword>
<name>A0ABU3H6K8_9BACL</name>
<dbReference type="InterPro" id="IPR017200">
    <property type="entry name" value="PqqE-like"/>
</dbReference>
<dbReference type="RefSeq" id="WP_025700524.1">
    <property type="nucleotide sequence ID" value="NZ_JAUSUY010000007.1"/>
</dbReference>
<comment type="caution">
    <text evidence="8">The sequence shown here is derived from an EMBL/GenBank/DDBJ whole genome shotgun (WGS) entry which is preliminary data.</text>
</comment>
<dbReference type="InterPro" id="IPR007197">
    <property type="entry name" value="rSAM"/>
</dbReference>
<dbReference type="SFLD" id="SFLDG01067">
    <property type="entry name" value="SPASM/twitch_domain_containing"/>
    <property type="match status" value="1"/>
</dbReference>
<evidence type="ECO:0000313" key="8">
    <source>
        <dbReference type="EMBL" id="MDT3426458.1"/>
    </source>
</evidence>
<dbReference type="PROSITE" id="PS51918">
    <property type="entry name" value="RADICAL_SAM"/>
    <property type="match status" value="1"/>
</dbReference>
<reference evidence="8 9" key="1">
    <citation type="submission" date="2023-07" db="EMBL/GenBank/DDBJ databases">
        <title>Genomic Encyclopedia of Type Strains, Phase IV (KMG-IV): sequencing the most valuable type-strain genomes for metagenomic binning, comparative biology and taxonomic classification.</title>
        <authorList>
            <person name="Goeker M."/>
        </authorList>
    </citation>
    <scope>NUCLEOTIDE SEQUENCE [LARGE SCALE GENOMIC DNA]</scope>
    <source>
        <strain evidence="8 9">T98</strain>
    </source>
</reference>
<dbReference type="PANTHER" id="PTHR11228">
    <property type="entry name" value="RADICAL SAM DOMAIN PROTEIN"/>
    <property type="match status" value="1"/>
</dbReference>
<keyword evidence="5" id="KW-0408">Iron</keyword>
<feature type="domain" description="Radical SAM core" evidence="7">
    <location>
        <begin position="1"/>
        <end position="216"/>
    </location>
</feature>
<dbReference type="InterPro" id="IPR013785">
    <property type="entry name" value="Aldolase_TIM"/>
</dbReference>
<dbReference type="CDD" id="cd01335">
    <property type="entry name" value="Radical_SAM"/>
    <property type="match status" value="1"/>
</dbReference>
<organism evidence="8 9">
    <name type="scientific">Paenibacillus forsythiae</name>
    <dbReference type="NCBI Taxonomy" id="365616"/>
    <lineage>
        <taxon>Bacteria</taxon>
        <taxon>Bacillati</taxon>
        <taxon>Bacillota</taxon>
        <taxon>Bacilli</taxon>
        <taxon>Bacillales</taxon>
        <taxon>Paenibacillaceae</taxon>
        <taxon>Paenibacillus</taxon>
    </lineage>
</organism>
<dbReference type="InterPro" id="IPR058240">
    <property type="entry name" value="rSAM_sf"/>
</dbReference>
<gene>
    <name evidence="8" type="ORF">J2Z22_001984</name>
</gene>
<evidence type="ECO:0000259" key="7">
    <source>
        <dbReference type="PROSITE" id="PS51918"/>
    </source>
</evidence>
<accession>A0ABU3H6K8</accession>
<dbReference type="PIRSF" id="PIRSF037420">
    <property type="entry name" value="PQQ_syn_pqqE"/>
    <property type="match status" value="1"/>
</dbReference>
<sequence length="391" mass="43582">MLQVLNIELTKQCNLDCRHCGVNGCSRSNTNGKDVLALPLLRTILADAHRLGCRHVIYAGGEPFLRNDIYEILDCTEKLGISFSILSNGVLIDEKVAERLSRYQKLSYIRLSLDYADEEKMDNFRGLANISKRIEETIQLLDLYRIRTGIGMSIMPDNIGEIFSVAQKANDWGASFFRAVPVMPIGLAQSMDITDSIYTRALAEMLKAAASYQPHYFGTHFLPKDLKDLSGFMTVPCPGGDHILAISCEGDVSFCPLSASQSTANLFNDTLEQAFQRTKEAKFCIQSMILGEHSSCIGCEESQTCRGGCMAERLSRDIDFTDPQPVCIKQVWENTMSSVETSRDLFRTVNNIVNSYSTSRQMQTNMCTRSLPIWWFPLKGAQQPAASSGRG</sequence>
<dbReference type="EMBL" id="JAUSUY010000007">
    <property type="protein sequence ID" value="MDT3426458.1"/>
    <property type="molecule type" value="Genomic_DNA"/>
</dbReference>
<keyword evidence="6" id="KW-0411">Iron-sulfur</keyword>
<dbReference type="SFLD" id="SFLDG01386">
    <property type="entry name" value="main_SPASM_domain-containing"/>
    <property type="match status" value="1"/>
</dbReference>
<dbReference type="InterPro" id="IPR023885">
    <property type="entry name" value="4Fe4S-binding_SPASM_dom"/>
</dbReference>
<evidence type="ECO:0000256" key="1">
    <source>
        <dbReference type="ARBA" id="ARBA00001966"/>
    </source>
</evidence>
<dbReference type="InterPro" id="IPR050377">
    <property type="entry name" value="Radical_SAM_PqqE_MftC-like"/>
</dbReference>
<proteinExistence type="predicted"/>
<dbReference type="NCBIfam" id="TIGR04085">
    <property type="entry name" value="rSAM_more_4Fe4S"/>
    <property type="match status" value="1"/>
</dbReference>
<evidence type="ECO:0000256" key="3">
    <source>
        <dbReference type="ARBA" id="ARBA00022691"/>
    </source>
</evidence>
<evidence type="ECO:0000256" key="4">
    <source>
        <dbReference type="ARBA" id="ARBA00022723"/>
    </source>
</evidence>
<evidence type="ECO:0000256" key="5">
    <source>
        <dbReference type="ARBA" id="ARBA00023004"/>
    </source>
</evidence>
<keyword evidence="4" id="KW-0479">Metal-binding</keyword>
<dbReference type="Pfam" id="PF04055">
    <property type="entry name" value="Radical_SAM"/>
    <property type="match status" value="1"/>
</dbReference>
<dbReference type="Proteomes" id="UP001248709">
    <property type="component" value="Unassembled WGS sequence"/>
</dbReference>
<dbReference type="PANTHER" id="PTHR11228:SF7">
    <property type="entry name" value="PQQA PEPTIDE CYCLASE"/>
    <property type="match status" value="1"/>
</dbReference>
<keyword evidence="3" id="KW-0949">S-adenosyl-L-methionine</keyword>
<protein>
    <submittedName>
        <fullName evidence="8">Radical SAM protein with 4Fe4S-binding SPASM domain</fullName>
    </submittedName>
</protein>
<keyword evidence="9" id="KW-1185">Reference proteome</keyword>